<dbReference type="STRING" id="1184151.AW736_05830"/>
<organism evidence="1 2">
    <name type="scientific">Termitidicoccus mucosus</name>
    <dbReference type="NCBI Taxonomy" id="1184151"/>
    <lineage>
        <taxon>Bacteria</taxon>
        <taxon>Pseudomonadati</taxon>
        <taxon>Verrucomicrobiota</taxon>
        <taxon>Opitutia</taxon>
        <taxon>Opitutales</taxon>
        <taxon>Opitutaceae</taxon>
        <taxon>Termitidicoccus</taxon>
    </lineage>
</organism>
<dbReference type="Gene3D" id="2.60.120.1390">
    <property type="match status" value="2"/>
</dbReference>
<dbReference type="Proteomes" id="UP000078486">
    <property type="component" value="Unassembled WGS sequence"/>
</dbReference>
<evidence type="ECO:0008006" key="3">
    <source>
        <dbReference type="Google" id="ProtNLM"/>
    </source>
</evidence>
<name>A0A178INI1_9BACT</name>
<gene>
    <name evidence="1" type="ORF">AW736_05830</name>
</gene>
<protein>
    <recommendedName>
        <fullName evidence="3">DUF2961 domain-containing protein</fullName>
    </recommendedName>
</protein>
<keyword evidence="2" id="KW-1185">Reference proteome</keyword>
<proteinExistence type="predicted"/>
<sequence length="688" mass="76464">MFIAGLCAATLSGLAMHTVSIESLLLEMVDRDERARFPEPAFTCKQASSYDRASVAKDQPGWFGNKDRSWFLRVERDRGRREFVMMDAEGPGAIVRFWMTFSGEAGGRGTLRIYIDESPVPVAEGRAFDILSGSLVTGAPLAASVSEATIYRRRGHNLYFPIPYAKRCKVTYESEGVHEDDYGAYRVHEPGTEAVYYSINYRTYAPSVKVVSYSEAELKKNKGIIASTLKQLTAGGRTLSAESAKLRLDASLRPGESKTFEVNNAGAIQHLAMRLQAENKEQALRSTVLEIAFDGEKTVWVPVGDFFGIGYKQIYTNTWYTTADEDGLMQSYWIMPFAKNCTITLSNLGSQPVSVTDASASIKDWTWDDRSMHFGTTWRQYTKILAGPYEQAVDLGYASLEGKGVYVGDGLVLFNTGYRWWGEGDEKIYVDGEKFPSHFGTGTEDYYGYAWCRSETFTDHPFIAQPLGTGNFCPGYSVNVRMRALDGIPFSNSLQFDMELFPWLYSRLNYAPTAFWYMLPGGKNLSARDLVGAREPVALDRADIYPPVLDENLGVEAENLTWISTPAGSFTYQSHDTLPLSGGVQLFWKDAEVGYRASFGFNSNIEGVRSLTGVFTTARDHGVADIYLNGKKVFGKLDLGSDEPGIKTVKAGPVNLLKGRNLIEIELVRHAKGAINKSNFAIDRLSFE</sequence>
<accession>A0A178INI1</accession>
<dbReference type="Pfam" id="PF11175">
    <property type="entry name" value="DUF2961"/>
    <property type="match status" value="1"/>
</dbReference>
<dbReference type="EMBL" id="LRRQ01000045">
    <property type="protein sequence ID" value="OAM90887.1"/>
    <property type="molecule type" value="Genomic_DNA"/>
</dbReference>
<dbReference type="AlphaFoldDB" id="A0A178INI1"/>
<evidence type="ECO:0000313" key="1">
    <source>
        <dbReference type="EMBL" id="OAM90887.1"/>
    </source>
</evidence>
<evidence type="ECO:0000313" key="2">
    <source>
        <dbReference type="Proteomes" id="UP000078486"/>
    </source>
</evidence>
<reference evidence="1 2" key="1">
    <citation type="submission" date="2016-01" db="EMBL/GenBank/DDBJ databases">
        <title>High potential of lignocellulose degradation of a new Verrucomicrobia species.</title>
        <authorList>
            <person name="Wang Y."/>
            <person name="Shi Y."/>
            <person name="Qiu Z."/>
            <person name="Liu S."/>
            <person name="Yang H."/>
        </authorList>
    </citation>
    <scope>NUCLEOTIDE SEQUENCE [LARGE SCALE GENOMIC DNA]</scope>
    <source>
        <strain evidence="1 2">TSB47</strain>
    </source>
</reference>
<dbReference type="InterPro" id="IPR021345">
    <property type="entry name" value="DUF2961"/>
</dbReference>
<comment type="caution">
    <text evidence="1">The sequence shown here is derived from an EMBL/GenBank/DDBJ whole genome shotgun (WGS) entry which is preliminary data.</text>
</comment>